<dbReference type="EMBL" id="HBGX01002792">
    <property type="protein sequence ID" value="CAD9553697.1"/>
    <property type="molecule type" value="Transcribed_RNA"/>
</dbReference>
<protein>
    <submittedName>
        <fullName evidence="1">Uncharacterized protein</fullName>
    </submittedName>
</protein>
<proteinExistence type="predicted"/>
<gene>
    <name evidence="1" type="ORF">CGLO1086_LOCUS1233</name>
</gene>
<name>A0A7S2NQQ4_9EUKA</name>
<evidence type="ECO:0000313" key="1">
    <source>
        <dbReference type="EMBL" id="CAD9553697.1"/>
    </source>
</evidence>
<accession>A0A7S2NQQ4</accession>
<organism evidence="1">
    <name type="scientific">Cyanoptyche gloeocystis</name>
    <dbReference type="NCBI Taxonomy" id="77922"/>
    <lineage>
        <taxon>Eukaryota</taxon>
        <taxon>Glaucocystophyceae</taxon>
        <taxon>Glaucocystophyceae incertae sedis</taxon>
        <taxon>Cyanoptyche</taxon>
    </lineage>
</organism>
<sequence>MDCNLAALLQQDGSGHRPLWHLGNTANVGAETSHLVRLVCCPTRPPSLLISSCNPIDDNKFCRRQPQFLLSGCSSSVPSRCAMPARPLVPSQTIHSQLCTLCCCIEAPGPPPVKSAKRHFAKV</sequence>
<reference evidence="1" key="1">
    <citation type="submission" date="2021-01" db="EMBL/GenBank/DDBJ databases">
        <authorList>
            <person name="Corre E."/>
            <person name="Pelletier E."/>
            <person name="Niang G."/>
            <person name="Scheremetjew M."/>
            <person name="Finn R."/>
            <person name="Kale V."/>
            <person name="Holt S."/>
            <person name="Cochrane G."/>
            <person name="Meng A."/>
            <person name="Brown T."/>
            <person name="Cohen L."/>
        </authorList>
    </citation>
    <scope>NUCLEOTIDE SEQUENCE</scope>
    <source>
        <strain evidence="1">SAG4.97</strain>
    </source>
</reference>
<dbReference type="AlphaFoldDB" id="A0A7S2NQQ4"/>